<dbReference type="CDD" id="cd16118">
    <property type="entry name" value="UBX2_UBXN9"/>
    <property type="match status" value="1"/>
</dbReference>
<dbReference type="GO" id="GO:0005737">
    <property type="term" value="C:cytoplasm"/>
    <property type="evidence" value="ECO:0007669"/>
    <property type="project" value="TreeGrafter"/>
</dbReference>
<evidence type="ECO:0008006" key="6">
    <source>
        <dbReference type="Google" id="ProtNLM"/>
    </source>
</evidence>
<evidence type="ECO:0000259" key="3">
    <source>
        <dbReference type="PROSITE" id="PS50898"/>
    </source>
</evidence>
<dbReference type="PROSITE" id="PS50898">
    <property type="entry name" value="RBD"/>
    <property type="match status" value="1"/>
</dbReference>
<reference evidence="4" key="1">
    <citation type="journal article" date="2021" name="Mol. Ecol. Resour.">
        <title>Phylogenomic analyses of the genus Drosophila reveals genomic signals of climate adaptation.</title>
        <authorList>
            <person name="Li F."/>
            <person name="Rane R.V."/>
            <person name="Luria V."/>
            <person name="Xiong Z."/>
            <person name="Chen J."/>
            <person name="Li Z."/>
            <person name="Catullo R.A."/>
            <person name="Griffin P.C."/>
            <person name="Schiffer M."/>
            <person name="Pearce S."/>
            <person name="Lee S.F."/>
            <person name="McElroy K."/>
            <person name="Stocker A."/>
            <person name="Shirriffs J."/>
            <person name="Cockerell F."/>
            <person name="Coppin C."/>
            <person name="Sgro C.M."/>
            <person name="Karger A."/>
            <person name="Cain J.W."/>
            <person name="Weber J.A."/>
            <person name="Santpere G."/>
            <person name="Kirschner M.W."/>
            <person name="Hoffmann A.A."/>
            <person name="Oakeshott J.G."/>
            <person name="Zhang G."/>
        </authorList>
    </citation>
    <scope>NUCLEOTIDE SEQUENCE</scope>
    <source>
        <strain evidence="4">BGI-SZ-2011g</strain>
    </source>
</reference>
<proteinExistence type="predicted"/>
<feature type="region of interest" description="Disordered" evidence="1">
    <location>
        <begin position="169"/>
        <end position="200"/>
    </location>
</feature>
<gene>
    <name evidence="4" type="ORF">KR093_004770</name>
</gene>
<keyword evidence="5" id="KW-1185">Reference proteome</keyword>
<dbReference type="GO" id="GO:0007165">
    <property type="term" value="P:signal transduction"/>
    <property type="evidence" value="ECO:0007669"/>
    <property type="project" value="InterPro"/>
</dbReference>
<dbReference type="EMBL" id="JAJJHW010000824">
    <property type="protein sequence ID" value="KAH8381437.1"/>
    <property type="molecule type" value="Genomic_DNA"/>
</dbReference>
<feature type="region of interest" description="Disordered" evidence="1">
    <location>
        <begin position="217"/>
        <end position="282"/>
    </location>
</feature>
<dbReference type="InterPro" id="IPR029071">
    <property type="entry name" value="Ubiquitin-like_domsf"/>
</dbReference>
<dbReference type="PROSITE" id="PS50033">
    <property type="entry name" value="UBX"/>
    <property type="match status" value="1"/>
</dbReference>
<sequence>MEKRVTVLLPNGRRQNVNVKPDMTLLEILETASEKHGFDSEQHCLKFHNKDVSLTQQFRFSGLPNNCVLEMEPTEKRRTLSNVVVCIQLQDGSREQGEFAPHCTVWHVVQELCLTLSESYESPVIIYMRSEVIGMEQMQKTTLKSLGILEGRAMMRLINKKPEDLKRQANVYKPAEVKPKAKDEDNQPSTSRSAMGAAAGGGGGFALTSDMVKSLKRTAPAEQNTAAAEKEDEGADAVAKDEPAKVKYDWGSGSGYSLHHRNRQQEYDEEDADEMPGKAPPVVNVIGPRNAVLFSLDAANRHNDDLPDSFFDLTVNDLKMVLRDLKRTASGNEDAPLLTSNLRELERQKAMLAKLNQYKDCVIRIQFPSRYVLQGIFKPHEPLSRVEDFVREFLSNPSEQFHLFTIPPKKVLPSNETLLELNCVPNAMLHFTFVEEKLNGVSDGCLQAKYLDQLTSEEGALFAVQKYRLTKASITSS</sequence>
<dbReference type="GO" id="GO:0006886">
    <property type="term" value="P:intracellular protein transport"/>
    <property type="evidence" value="ECO:0007669"/>
    <property type="project" value="TreeGrafter"/>
</dbReference>
<comment type="caution">
    <text evidence="4">The sequence shown here is derived from an EMBL/GenBank/DDBJ whole genome shotgun (WGS) entry which is preliminary data.</text>
</comment>
<dbReference type="PANTHER" id="PTHR46467:SF1">
    <property type="entry name" value="TETHER CONTAINING UBX DOMAIN FOR GLUT4"/>
    <property type="match status" value="1"/>
</dbReference>
<dbReference type="SMART" id="SM00166">
    <property type="entry name" value="UBX"/>
    <property type="match status" value="1"/>
</dbReference>
<dbReference type="InterPro" id="IPR001012">
    <property type="entry name" value="UBX_dom"/>
</dbReference>
<dbReference type="Pfam" id="PF00789">
    <property type="entry name" value="UBX"/>
    <property type="match status" value="1"/>
</dbReference>
<evidence type="ECO:0000259" key="2">
    <source>
        <dbReference type="PROSITE" id="PS50033"/>
    </source>
</evidence>
<name>A0AAD4K8V1_9MUSC</name>
<accession>A0AAD4K8V1</accession>
<evidence type="ECO:0000313" key="4">
    <source>
        <dbReference type="EMBL" id="KAH8381437.1"/>
    </source>
</evidence>
<dbReference type="Proteomes" id="UP001200034">
    <property type="component" value="Unassembled WGS sequence"/>
</dbReference>
<protein>
    <recommendedName>
        <fullName evidence="6">Tether containing UBX domain for GLUT4</fullName>
    </recommendedName>
</protein>
<organism evidence="4 5">
    <name type="scientific">Drosophila rubida</name>
    <dbReference type="NCBI Taxonomy" id="30044"/>
    <lineage>
        <taxon>Eukaryota</taxon>
        <taxon>Metazoa</taxon>
        <taxon>Ecdysozoa</taxon>
        <taxon>Arthropoda</taxon>
        <taxon>Hexapoda</taxon>
        <taxon>Insecta</taxon>
        <taxon>Pterygota</taxon>
        <taxon>Neoptera</taxon>
        <taxon>Endopterygota</taxon>
        <taxon>Diptera</taxon>
        <taxon>Brachycera</taxon>
        <taxon>Muscomorpha</taxon>
        <taxon>Ephydroidea</taxon>
        <taxon>Drosophilidae</taxon>
        <taxon>Drosophila</taxon>
    </lineage>
</organism>
<dbReference type="InterPro" id="IPR003116">
    <property type="entry name" value="RBD_dom"/>
</dbReference>
<feature type="domain" description="RBD" evidence="3">
    <location>
        <begin position="3"/>
        <end position="72"/>
    </location>
</feature>
<evidence type="ECO:0000313" key="5">
    <source>
        <dbReference type="Proteomes" id="UP001200034"/>
    </source>
</evidence>
<feature type="domain" description="UBX" evidence="2">
    <location>
        <begin position="356"/>
        <end position="431"/>
    </location>
</feature>
<dbReference type="CDD" id="cd17075">
    <property type="entry name" value="UBX1_UBXN9"/>
    <property type="match status" value="1"/>
</dbReference>
<dbReference type="InterPro" id="IPR021569">
    <property type="entry name" value="TUG-UBL1"/>
</dbReference>
<feature type="compositionally biased region" description="Basic and acidic residues" evidence="1">
    <location>
        <begin position="238"/>
        <end position="248"/>
    </location>
</feature>
<dbReference type="Gene3D" id="3.10.20.90">
    <property type="entry name" value="Phosphatidylinositol 3-kinase Catalytic Subunit, Chain A, domain 1"/>
    <property type="match status" value="2"/>
</dbReference>
<evidence type="ECO:0000256" key="1">
    <source>
        <dbReference type="SAM" id="MobiDB-lite"/>
    </source>
</evidence>
<dbReference type="CDD" id="cd16105">
    <property type="entry name" value="Ubl_ASPSCR1_like"/>
    <property type="match status" value="1"/>
</dbReference>
<dbReference type="GO" id="GO:0005634">
    <property type="term" value="C:nucleus"/>
    <property type="evidence" value="ECO:0007669"/>
    <property type="project" value="TreeGrafter"/>
</dbReference>
<dbReference type="GO" id="GO:0042593">
    <property type="term" value="P:glucose homeostasis"/>
    <property type="evidence" value="ECO:0007669"/>
    <property type="project" value="TreeGrafter"/>
</dbReference>
<dbReference type="Pfam" id="PF11470">
    <property type="entry name" value="TUG-UBL1"/>
    <property type="match status" value="1"/>
</dbReference>
<dbReference type="InterPro" id="IPR059238">
    <property type="entry name" value="UBX1_UBXN9"/>
</dbReference>
<dbReference type="AlphaFoldDB" id="A0AAD4K8V1"/>
<dbReference type="GO" id="GO:0012506">
    <property type="term" value="C:vesicle membrane"/>
    <property type="evidence" value="ECO:0007669"/>
    <property type="project" value="TreeGrafter"/>
</dbReference>
<feature type="compositionally biased region" description="Basic and acidic residues" evidence="1">
    <location>
        <begin position="175"/>
        <end position="185"/>
    </location>
</feature>
<dbReference type="SUPFAM" id="SSF54236">
    <property type="entry name" value="Ubiquitin-like"/>
    <property type="match status" value="2"/>
</dbReference>
<dbReference type="PANTHER" id="PTHR46467">
    <property type="entry name" value="TETHER CONTAINING UBX DOMAIN FOR GLUT4"/>
    <property type="match status" value="1"/>
</dbReference>